<feature type="compositionally biased region" description="Low complexity" evidence="1">
    <location>
        <begin position="37"/>
        <end position="52"/>
    </location>
</feature>
<gene>
    <name evidence="2" type="ORF">MINT15_01340</name>
</gene>
<name>A0A837DD89_9PSEU</name>
<organism evidence="2 3">
    <name type="scientific">Saccharomonospora viridis</name>
    <dbReference type="NCBI Taxonomy" id="1852"/>
    <lineage>
        <taxon>Bacteria</taxon>
        <taxon>Bacillati</taxon>
        <taxon>Actinomycetota</taxon>
        <taxon>Actinomycetes</taxon>
        <taxon>Pseudonocardiales</taxon>
        <taxon>Pseudonocardiaceae</taxon>
        <taxon>Saccharomonospora</taxon>
    </lineage>
</organism>
<evidence type="ECO:0000313" key="3">
    <source>
        <dbReference type="Proteomes" id="UP000030848"/>
    </source>
</evidence>
<dbReference type="AlphaFoldDB" id="A0A837DD89"/>
<dbReference type="EMBL" id="JRZE01000001">
    <property type="protein sequence ID" value="KHF45833.1"/>
    <property type="molecule type" value="Genomic_DNA"/>
</dbReference>
<comment type="caution">
    <text evidence="2">The sequence shown here is derived from an EMBL/GenBank/DDBJ whole genome shotgun (WGS) entry which is preliminary data.</text>
</comment>
<reference evidence="2 3" key="1">
    <citation type="submission" date="2014-10" db="EMBL/GenBank/DDBJ databases">
        <title>Genome sequence of Micropolyspora internatus JCM3315.</title>
        <authorList>
            <person name="Shin S.-K."/>
            <person name="Yi H."/>
        </authorList>
    </citation>
    <scope>NUCLEOTIDE SEQUENCE [LARGE SCALE GENOMIC DNA]</scope>
    <source>
        <strain evidence="2 3">JCM 3315</strain>
    </source>
</reference>
<evidence type="ECO:0000313" key="2">
    <source>
        <dbReference type="EMBL" id="KHF45833.1"/>
    </source>
</evidence>
<proteinExistence type="predicted"/>
<feature type="compositionally biased region" description="Basic and acidic residues" evidence="1">
    <location>
        <begin position="136"/>
        <end position="147"/>
    </location>
</feature>
<evidence type="ECO:0000256" key="1">
    <source>
        <dbReference type="SAM" id="MobiDB-lite"/>
    </source>
</evidence>
<feature type="region of interest" description="Disordered" evidence="1">
    <location>
        <begin position="1"/>
        <end position="182"/>
    </location>
</feature>
<feature type="compositionally biased region" description="Basic and acidic residues" evidence="1">
    <location>
        <begin position="162"/>
        <end position="176"/>
    </location>
</feature>
<accession>A0A837DD89</accession>
<sequence>MWHPTTTAPRFHTSVPVRGPCRHVGKAATERSRWRGTTAGRRPAPSPTTAPRDTARCGRDSPCPASRRHGPRTGQTVGAQVLSPGPGQRSLPLRSTWGGRGATSSHEHAWGSPGTSGRATGRKLRQGGSRFGAEAQQERDRGPDRPGHGLRAGVDHHRLRLGGHERFGGRPHDGGRHRGGHG</sequence>
<protein>
    <submittedName>
        <fullName evidence="2">Uncharacterized protein</fullName>
    </submittedName>
</protein>
<dbReference type="Proteomes" id="UP000030848">
    <property type="component" value="Unassembled WGS sequence"/>
</dbReference>